<dbReference type="EMBL" id="JAMXLY010000034">
    <property type="protein sequence ID" value="MCO6025974.1"/>
    <property type="molecule type" value="Genomic_DNA"/>
</dbReference>
<name>A0ABT1BY28_9BACT</name>
<evidence type="ECO:0000313" key="4">
    <source>
        <dbReference type="Proteomes" id="UP001204015"/>
    </source>
</evidence>
<dbReference type="InterPro" id="IPR005094">
    <property type="entry name" value="Endonuclease_MobA/VirD2"/>
</dbReference>
<proteinExistence type="predicted"/>
<feature type="domain" description="MobA/VirD2-like nuclease" evidence="2">
    <location>
        <begin position="17"/>
        <end position="149"/>
    </location>
</feature>
<feature type="region of interest" description="Disordered" evidence="1">
    <location>
        <begin position="470"/>
        <end position="522"/>
    </location>
</feature>
<accession>A0ABT1BY28</accession>
<organism evidence="3 4">
    <name type="scientific">Segatella cerevisiae</name>
    <dbReference type="NCBI Taxonomy" id="2053716"/>
    <lineage>
        <taxon>Bacteria</taxon>
        <taxon>Pseudomonadati</taxon>
        <taxon>Bacteroidota</taxon>
        <taxon>Bacteroidia</taxon>
        <taxon>Bacteroidales</taxon>
        <taxon>Prevotellaceae</taxon>
        <taxon>Segatella</taxon>
    </lineage>
</organism>
<dbReference type="RefSeq" id="WP_252761331.1">
    <property type="nucleotide sequence ID" value="NZ_JAMXLY010000034.1"/>
</dbReference>
<dbReference type="Pfam" id="PF03432">
    <property type="entry name" value="Relaxase"/>
    <property type="match status" value="1"/>
</dbReference>
<feature type="compositionally biased region" description="Basic and acidic residues" evidence="1">
    <location>
        <begin position="496"/>
        <end position="505"/>
    </location>
</feature>
<evidence type="ECO:0000313" key="3">
    <source>
        <dbReference type="EMBL" id="MCO6025974.1"/>
    </source>
</evidence>
<evidence type="ECO:0000256" key="1">
    <source>
        <dbReference type="SAM" id="MobiDB-lite"/>
    </source>
</evidence>
<keyword evidence="4" id="KW-1185">Reference proteome</keyword>
<protein>
    <submittedName>
        <fullName evidence="3">Relaxase/mobilization nuclease domain-containing protein</fullName>
    </submittedName>
</protein>
<dbReference type="Proteomes" id="UP001204015">
    <property type="component" value="Unassembled WGS sequence"/>
</dbReference>
<comment type="caution">
    <text evidence="3">The sequence shown here is derived from an EMBL/GenBank/DDBJ whole genome shotgun (WGS) entry which is preliminary data.</text>
</comment>
<sequence>MIATILVSSSTFHAVEYNQQKVSEGKAELLEMSNFNLLSLSDSYTTRNLQDYLMDYSRRNTRIKNPQFHVVISCEGRAYSFPELIGIAHQYLHDMGYDQEGQPLLIYGHHDTDNNHIHIITSRIAPDGHKINHNQEKRRSLSIINHIMDKKEGENISEDVAKALSYHFESEGQFRAILESEGYECYGDGDTLEIKFGGNIIDQIKLSIIEKKKSPAVNFDDKRKRIRAFLLKYRDFSANKEELNAQMHKLFGISLVFIGKKDFPYGYIIVDHNRKSVMKGSTVVPIKQLLQFRSAEDRFEDAEKMVESMFQDNNRLTTRELNTKLRWQFGTKVFKGAITWGSQTHHLSEDVIKKLQANDKLAWLQSFRPSSDLECAILYRFGKIKDRQGLTKQEKKEGSLKKAVGRVKSIMDKSTSKNLRDRFFETGIRIYRFGDQYYCLDLQDRLIFCMNEQKLDLRLLHRVYGKSNIKQMQQGPHTPHVKRNGVKQITTQSGGSRDENREFEVGSHGNYDEIDNEKKLQR</sequence>
<reference evidence="3 4" key="1">
    <citation type="submission" date="2022-06" db="EMBL/GenBank/DDBJ databases">
        <title>A taxonomic note on the genus Prevotella: Description of four novel genera and emended description of the genera Hallella and Xylanibacter.</title>
        <authorList>
            <person name="Hitch T.C.A."/>
        </authorList>
    </citation>
    <scope>NUCLEOTIDE SEQUENCE [LARGE SCALE GENOMIC DNA]</scope>
    <source>
        <strain evidence="3 4">DSM 100619</strain>
    </source>
</reference>
<gene>
    <name evidence="3" type="ORF">NG821_09010</name>
</gene>
<evidence type="ECO:0000259" key="2">
    <source>
        <dbReference type="Pfam" id="PF03432"/>
    </source>
</evidence>